<feature type="transmembrane region" description="Helical" evidence="1">
    <location>
        <begin position="44"/>
        <end position="62"/>
    </location>
</feature>
<proteinExistence type="predicted"/>
<feature type="transmembrane region" description="Helical" evidence="1">
    <location>
        <begin position="12"/>
        <end position="32"/>
    </location>
</feature>
<keyword evidence="1" id="KW-0472">Membrane</keyword>
<dbReference type="AlphaFoldDB" id="A0A6C0CYK4"/>
<protein>
    <submittedName>
        <fullName evidence="2">Uncharacterized protein</fullName>
    </submittedName>
</protein>
<dbReference type="EMBL" id="MN739501">
    <property type="protein sequence ID" value="QHT08769.1"/>
    <property type="molecule type" value="Genomic_DNA"/>
</dbReference>
<sequence length="178" mass="20718">MENTVEKADNIMNGVLLLILAISGNFIAETLGCKTQKLLTENMLAKHVVILFIIYVSLGFASESNPNPMILLRNSVSIWVLFLLFTKMSLKFNIFVFALVVLYHFINTYINYYSNKDKKKYKKEIDNYNKILNYLKYLIIGSLIVGFVLYFNKQRNDYSKNWSTFNFIFGVNKCKSLQ</sequence>
<keyword evidence="1" id="KW-0812">Transmembrane</keyword>
<feature type="transmembrane region" description="Helical" evidence="1">
    <location>
        <begin position="92"/>
        <end position="114"/>
    </location>
</feature>
<name>A0A6C0CYK4_9ZZZZ</name>
<reference evidence="2" key="1">
    <citation type="journal article" date="2020" name="Nature">
        <title>Giant virus diversity and host interactions through global metagenomics.</title>
        <authorList>
            <person name="Schulz F."/>
            <person name="Roux S."/>
            <person name="Paez-Espino D."/>
            <person name="Jungbluth S."/>
            <person name="Walsh D.A."/>
            <person name="Denef V.J."/>
            <person name="McMahon K.D."/>
            <person name="Konstantinidis K.T."/>
            <person name="Eloe-Fadrosh E.A."/>
            <person name="Kyrpides N.C."/>
            <person name="Woyke T."/>
        </authorList>
    </citation>
    <scope>NUCLEOTIDE SEQUENCE</scope>
    <source>
        <strain evidence="2">GVMAG-M-3300023109-53</strain>
    </source>
</reference>
<accession>A0A6C0CYK4</accession>
<evidence type="ECO:0000313" key="2">
    <source>
        <dbReference type="EMBL" id="QHT08769.1"/>
    </source>
</evidence>
<feature type="transmembrane region" description="Helical" evidence="1">
    <location>
        <begin position="134"/>
        <end position="151"/>
    </location>
</feature>
<evidence type="ECO:0000256" key="1">
    <source>
        <dbReference type="SAM" id="Phobius"/>
    </source>
</evidence>
<organism evidence="2">
    <name type="scientific">viral metagenome</name>
    <dbReference type="NCBI Taxonomy" id="1070528"/>
    <lineage>
        <taxon>unclassified sequences</taxon>
        <taxon>metagenomes</taxon>
        <taxon>organismal metagenomes</taxon>
    </lineage>
</organism>
<keyword evidence="1" id="KW-1133">Transmembrane helix</keyword>